<evidence type="ECO:0000313" key="2">
    <source>
        <dbReference type="EMBL" id="QDV52187.1"/>
    </source>
</evidence>
<sequence length="162" mass="18765">MYSEDLSPLRRGTDNKYWYEFADDCEFEKLLTIGWLDSNHSFPVGPIDNALVKKLRDLICCIPKGINVHVARIRGQHPCNLCKAYPKIRCKIGGMRHLGCTELRIPSREQKIVFTSPDMILHYIEEHSYLPPDEFLEALRNFDTSQPFNAVELGKKLIKRSE</sequence>
<dbReference type="InterPro" id="IPR057679">
    <property type="entry name" value="DUF7919"/>
</dbReference>
<name>A0A518IGH7_9PLAN</name>
<evidence type="ECO:0000313" key="3">
    <source>
        <dbReference type="Proteomes" id="UP000318313"/>
    </source>
</evidence>
<dbReference type="EMBL" id="CP037452">
    <property type="protein sequence ID" value="QDV52187.1"/>
    <property type="molecule type" value="Genomic_DNA"/>
</dbReference>
<reference evidence="2 3" key="1">
    <citation type="submission" date="2019-03" db="EMBL/GenBank/DDBJ databases">
        <title>Deep-cultivation of Planctomycetes and their phenomic and genomic characterization uncovers novel biology.</title>
        <authorList>
            <person name="Wiegand S."/>
            <person name="Jogler M."/>
            <person name="Boedeker C."/>
            <person name="Pinto D."/>
            <person name="Vollmers J."/>
            <person name="Rivas-Marin E."/>
            <person name="Kohn T."/>
            <person name="Peeters S.H."/>
            <person name="Heuer A."/>
            <person name="Rast P."/>
            <person name="Oberbeckmann S."/>
            <person name="Bunk B."/>
            <person name="Jeske O."/>
            <person name="Meyerdierks A."/>
            <person name="Storesund J.E."/>
            <person name="Kallscheuer N."/>
            <person name="Luecker S."/>
            <person name="Lage O.M."/>
            <person name="Pohl T."/>
            <person name="Merkel B.J."/>
            <person name="Hornburger P."/>
            <person name="Mueller R.-W."/>
            <person name="Bruemmer F."/>
            <person name="Labrenz M."/>
            <person name="Spormann A.M."/>
            <person name="Op den Camp H."/>
            <person name="Overmann J."/>
            <person name="Amann R."/>
            <person name="Jetten M.S.M."/>
            <person name="Mascher T."/>
            <person name="Medema M.H."/>
            <person name="Devos D.P."/>
            <person name="Kaster A.-K."/>
            <person name="Ovreas L."/>
            <person name="Rohde M."/>
            <person name="Galperin M.Y."/>
            <person name="Jogler C."/>
        </authorList>
    </citation>
    <scope>NUCLEOTIDE SEQUENCE [LARGE SCALE GENOMIC DNA]</scope>
    <source>
        <strain evidence="2 3">Enr17</strain>
    </source>
</reference>
<dbReference type="RefSeq" id="WP_145311540.1">
    <property type="nucleotide sequence ID" value="NZ_CP037452.1"/>
</dbReference>
<dbReference type="Pfam" id="PF25535">
    <property type="entry name" value="DUF7919"/>
    <property type="match status" value="1"/>
</dbReference>
<evidence type="ECO:0000259" key="1">
    <source>
        <dbReference type="Pfam" id="PF25535"/>
    </source>
</evidence>
<dbReference type="KEGG" id="gfm:Enr17x_42470"/>
<dbReference type="OrthoDB" id="9802764at2"/>
<protein>
    <recommendedName>
        <fullName evidence="1">DUF7919 domain-containing protein</fullName>
    </recommendedName>
</protein>
<proteinExistence type="predicted"/>
<feature type="domain" description="DUF7919" evidence="1">
    <location>
        <begin position="1"/>
        <end position="139"/>
    </location>
</feature>
<accession>A0A518IGH7</accession>
<organism evidence="2 3">
    <name type="scientific">Gimesia fumaroli</name>
    <dbReference type="NCBI Taxonomy" id="2527976"/>
    <lineage>
        <taxon>Bacteria</taxon>
        <taxon>Pseudomonadati</taxon>
        <taxon>Planctomycetota</taxon>
        <taxon>Planctomycetia</taxon>
        <taxon>Planctomycetales</taxon>
        <taxon>Planctomycetaceae</taxon>
        <taxon>Gimesia</taxon>
    </lineage>
</organism>
<dbReference type="AlphaFoldDB" id="A0A518IGH7"/>
<gene>
    <name evidence="2" type="ORF">Enr17x_42470</name>
</gene>
<dbReference type="Proteomes" id="UP000318313">
    <property type="component" value="Chromosome"/>
</dbReference>
<keyword evidence="3" id="KW-1185">Reference proteome</keyword>